<dbReference type="KEGG" id="mya:MORIYA_0599"/>
<reference evidence="2" key="1">
    <citation type="submission" date="2018-05" db="EMBL/GenBank/DDBJ databases">
        <authorList>
            <person name="Cea G.-C."/>
            <person name="William W."/>
        </authorList>
    </citation>
    <scope>NUCLEOTIDE SEQUENCE [LARGE SCALE GENOMIC DNA]</scope>
    <source>
        <strain evidence="2">DB21MT 5</strain>
    </source>
</reference>
<protein>
    <submittedName>
        <fullName evidence="1">Uncharacterized protein</fullName>
    </submittedName>
</protein>
<keyword evidence="2" id="KW-1185">Reference proteome</keyword>
<evidence type="ECO:0000313" key="1">
    <source>
        <dbReference type="EMBL" id="SQD77077.1"/>
    </source>
</evidence>
<dbReference type="AlphaFoldDB" id="A0A330LIW3"/>
<dbReference type="Proteomes" id="UP000250163">
    <property type="component" value="Chromosome MORIYA"/>
</dbReference>
<gene>
    <name evidence="1" type="ORF">MORIYA_0599</name>
</gene>
<accession>A0A330LIW3</accession>
<name>A0A330LIW3_9GAMM</name>
<organism evidence="1 2">
    <name type="scientific">Moritella yayanosii</name>
    <dbReference type="NCBI Taxonomy" id="69539"/>
    <lineage>
        <taxon>Bacteria</taxon>
        <taxon>Pseudomonadati</taxon>
        <taxon>Pseudomonadota</taxon>
        <taxon>Gammaproteobacteria</taxon>
        <taxon>Alteromonadales</taxon>
        <taxon>Moritellaceae</taxon>
        <taxon>Moritella</taxon>
    </lineage>
</organism>
<dbReference type="EMBL" id="LS483250">
    <property type="protein sequence ID" value="SQD77077.1"/>
    <property type="molecule type" value="Genomic_DNA"/>
</dbReference>
<proteinExistence type="predicted"/>
<evidence type="ECO:0000313" key="2">
    <source>
        <dbReference type="Proteomes" id="UP000250163"/>
    </source>
</evidence>
<sequence>MAAQMKHTGVNHFETLVTNYLSAHYDLTTATKNISLKSLNFSPQLKALRISGKLVL</sequence>